<dbReference type="AlphaFoldDB" id="A0A0D6AXR1"/>
<dbReference type="KEGG" id="rsu:NHU_00037"/>
<dbReference type="EMBL" id="AP014800">
    <property type="protein sequence ID" value="BAQ67209.1"/>
    <property type="molecule type" value="Genomic_DNA"/>
</dbReference>
<evidence type="ECO:0000313" key="1">
    <source>
        <dbReference type="EMBL" id="BAQ67209.1"/>
    </source>
</evidence>
<dbReference type="Proteomes" id="UP000064912">
    <property type="component" value="Chromosome"/>
</dbReference>
<sequence length="105" mass="11073">MAVYTRGLTQAATYFPPAGVNGFGDPQHGAPVAAVCRWQDKAVLFRDEQGREVTSEAVVYVSQAVEVGGRIGLGALTDPAEAREIRQAGSSPSLRGGTEIITAWL</sequence>
<evidence type="ECO:0000313" key="2">
    <source>
        <dbReference type="EMBL" id="BAQ71251.1"/>
    </source>
</evidence>
<protein>
    <submittedName>
        <fullName evidence="1">Uncharacterized protein</fullName>
    </submittedName>
</protein>
<dbReference type="EMBL" id="AP014800">
    <property type="protein sequence ID" value="BAQ71251.1"/>
    <property type="molecule type" value="Genomic_DNA"/>
</dbReference>
<reference evidence="1 3" key="1">
    <citation type="submission" date="2015-02" db="EMBL/GenBank/DDBJ databases">
        <title>Genome sequene of Rhodovulum sulfidophilum DSM 2351.</title>
        <authorList>
            <person name="Nagao N."/>
        </authorList>
    </citation>
    <scope>NUCLEOTIDE SEQUENCE [LARGE SCALE GENOMIC DNA]</scope>
    <source>
        <strain evidence="1 3">DSM 2351</strain>
    </source>
</reference>
<organism evidence="1 3">
    <name type="scientific">Rhodovulum sulfidophilum</name>
    <name type="common">Rhodobacter sulfidophilus</name>
    <dbReference type="NCBI Taxonomy" id="35806"/>
    <lineage>
        <taxon>Bacteria</taxon>
        <taxon>Pseudomonadati</taxon>
        <taxon>Pseudomonadota</taxon>
        <taxon>Alphaproteobacteria</taxon>
        <taxon>Rhodobacterales</taxon>
        <taxon>Paracoccaceae</taxon>
        <taxon>Rhodovulum</taxon>
    </lineage>
</organism>
<dbReference type="KEGG" id="rsu:NHU_04129"/>
<name>A0A0D6AXR1_RHOSU</name>
<evidence type="ECO:0000313" key="3">
    <source>
        <dbReference type="Proteomes" id="UP000064912"/>
    </source>
</evidence>
<proteinExistence type="predicted"/>
<gene>
    <name evidence="1" type="ORF">NHU_00037</name>
    <name evidence="2" type="ORF">NHU_04129</name>
</gene>
<accession>A0A0D6AXR1</accession>
<dbReference type="PATRIC" id="fig|35806.4.peg.37"/>